<protein>
    <submittedName>
        <fullName evidence="1">SRPBCC family protein</fullName>
    </submittedName>
</protein>
<dbReference type="InterPro" id="IPR023393">
    <property type="entry name" value="START-like_dom_sf"/>
</dbReference>
<organism evidence="1 2">
    <name type="scientific">Actinoplanes sandaracinus</name>
    <dbReference type="NCBI Taxonomy" id="3045177"/>
    <lineage>
        <taxon>Bacteria</taxon>
        <taxon>Bacillati</taxon>
        <taxon>Actinomycetota</taxon>
        <taxon>Actinomycetes</taxon>
        <taxon>Micromonosporales</taxon>
        <taxon>Micromonosporaceae</taxon>
        <taxon>Actinoplanes</taxon>
    </lineage>
</organism>
<accession>A0ABT6WK07</accession>
<evidence type="ECO:0000313" key="1">
    <source>
        <dbReference type="EMBL" id="MDI6100062.1"/>
    </source>
</evidence>
<reference evidence="1 2" key="1">
    <citation type="submission" date="2023-05" db="EMBL/GenBank/DDBJ databases">
        <title>Actinoplanes sp. NEAU-A12 genome sequencing.</title>
        <authorList>
            <person name="Wang Z.-S."/>
        </authorList>
    </citation>
    <scope>NUCLEOTIDE SEQUENCE [LARGE SCALE GENOMIC DNA]</scope>
    <source>
        <strain evidence="1 2">NEAU-A12</strain>
    </source>
</reference>
<gene>
    <name evidence="1" type="ORF">QLQ12_15780</name>
</gene>
<dbReference type="SUPFAM" id="SSF55961">
    <property type="entry name" value="Bet v1-like"/>
    <property type="match status" value="1"/>
</dbReference>
<name>A0ABT6WK07_9ACTN</name>
<dbReference type="EMBL" id="JASCTH010000009">
    <property type="protein sequence ID" value="MDI6100062.1"/>
    <property type="molecule type" value="Genomic_DNA"/>
</dbReference>
<dbReference type="RefSeq" id="WP_282760645.1">
    <property type="nucleotide sequence ID" value="NZ_JASCTH010000009.1"/>
</dbReference>
<comment type="caution">
    <text evidence="1">The sequence shown here is derived from an EMBL/GenBank/DDBJ whole genome shotgun (WGS) entry which is preliminary data.</text>
</comment>
<evidence type="ECO:0000313" key="2">
    <source>
        <dbReference type="Proteomes" id="UP001241758"/>
    </source>
</evidence>
<keyword evidence="2" id="KW-1185">Reference proteome</keyword>
<proteinExistence type="predicted"/>
<dbReference type="Gene3D" id="3.30.530.20">
    <property type="match status" value="1"/>
</dbReference>
<dbReference type="Proteomes" id="UP001241758">
    <property type="component" value="Unassembled WGS sequence"/>
</dbReference>
<sequence>MTSASRYLSERIARPAGAVYEFTVDPANLPRWASGLATTVAKEGDRWLIGDDGAEIVFAPHNDLGVLDHWVRLTDGGEVYSPMRVIPDGDGSEIVFTLRRAPGMTDEEFDRDEDLVSADLTRLKEILESASA</sequence>